<organism evidence="1 2">
    <name type="scientific">Corchorus capsularis</name>
    <name type="common">Jute</name>
    <dbReference type="NCBI Taxonomy" id="210143"/>
    <lineage>
        <taxon>Eukaryota</taxon>
        <taxon>Viridiplantae</taxon>
        <taxon>Streptophyta</taxon>
        <taxon>Embryophyta</taxon>
        <taxon>Tracheophyta</taxon>
        <taxon>Spermatophyta</taxon>
        <taxon>Magnoliopsida</taxon>
        <taxon>eudicotyledons</taxon>
        <taxon>Gunneridae</taxon>
        <taxon>Pentapetalae</taxon>
        <taxon>rosids</taxon>
        <taxon>malvids</taxon>
        <taxon>Malvales</taxon>
        <taxon>Malvaceae</taxon>
        <taxon>Grewioideae</taxon>
        <taxon>Apeibeae</taxon>
        <taxon>Corchorus</taxon>
    </lineage>
</organism>
<dbReference type="AlphaFoldDB" id="A0A1R3I8Q0"/>
<gene>
    <name evidence="1" type="ORF">CCACVL1_13978</name>
</gene>
<name>A0A1R3I8Q0_COCAP</name>
<sequence length="47" mass="5365">MAPRISRSSRWKVKGMPGSAFLDRSDELNSSIRLLILFARNLPFARC</sequence>
<proteinExistence type="predicted"/>
<comment type="caution">
    <text evidence="1">The sequence shown here is derived from an EMBL/GenBank/DDBJ whole genome shotgun (WGS) entry which is preliminary data.</text>
</comment>
<evidence type="ECO:0000313" key="2">
    <source>
        <dbReference type="Proteomes" id="UP000188268"/>
    </source>
</evidence>
<keyword evidence="2" id="KW-1185">Reference proteome</keyword>
<dbReference type="EMBL" id="AWWV01010502">
    <property type="protein sequence ID" value="OMO78976.1"/>
    <property type="molecule type" value="Genomic_DNA"/>
</dbReference>
<protein>
    <submittedName>
        <fullName evidence="1">Uncharacterized protein</fullName>
    </submittedName>
</protein>
<dbReference type="Proteomes" id="UP000188268">
    <property type="component" value="Unassembled WGS sequence"/>
</dbReference>
<dbReference type="Gramene" id="OMO78976">
    <property type="protein sequence ID" value="OMO78976"/>
    <property type="gene ID" value="CCACVL1_13978"/>
</dbReference>
<reference evidence="1 2" key="1">
    <citation type="submission" date="2013-09" db="EMBL/GenBank/DDBJ databases">
        <title>Corchorus capsularis genome sequencing.</title>
        <authorList>
            <person name="Alam M."/>
            <person name="Haque M.S."/>
            <person name="Islam M.S."/>
            <person name="Emdad E.M."/>
            <person name="Islam M.M."/>
            <person name="Ahmed B."/>
            <person name="Halim A."/>
            <person name="Hossen Q.M.M."/>
            <person name="Hossain M.Z."/>
            <person name="Ahmed R."/>
            <person name="Khan M.M."/>
            <person name="Islam R."/>
            <person name="Rashid M.M."/>
            <person name="Khan S.A."/>
            <person name="Rahman M.S."/>
            <person name="Alam M."/>
        </authorList>
    </citation>
    <scope>NUCLEOTIDE SEQUENCE [LARGE SCALE GENOMIC DNA]</scope>
    <source>
        <strain evidence="2">cv. CVL-1</strain>
        <tissue evidence="1">Whole seedling</tissue>
    </source>
</reference>
<accession>A0A1R3I8Q0</accession>
<evidence type="ECO:0000313" key="1">
    <source>
        <dbReference type="EMBL" id="OMO78976.1"/>
    </source>
</evidence>